<feature type="region of interest" description="Disordered" evidence="1">
    <location>
        <begin position="180"/>
        <end position="204"/>
    </location>
</feature>
<organism evidence="2 3">
    <name type="scientific">Kwoniella europaea PYCC6329</name>
    <dbReference type="NCBI Taxonomy" id="1423913"/>
    <lineage>
        <taxon>Eukaryota</taxon>
        <taxon>Fungi</taxon>
        <taxon>Dikarya</taxon>
        <taxon>Basidiomycota</taxon>
        <taxon>Agaricomycotina</taxon>
        <taxon>Tremellomycetes</taxon>
        <taxon>Tremellales</taxon>
        <taxon>Cryptococcaceae</taxon>
        <taxon>Kwoniella</taxon>
    </lineage>
</organism>
<evidence type="ECO:0000256" key="1">
    <source>
        <dbReference type="SAM" id="MobiDB-lite"/>
    </source>
</evidence>
<dbReference type="KEGG" id="ker:91105504"/>
<evidence type="ECO:0000313" key="2">
    <source>
        <dbReference type="EMBL" id="WWD08590.1"/>
    </source>
</evidence>
<keyword evidence="3" id="KW-1185">Reference proteome</keyword>
<gene>
    <name evidence="2" type="ORF">V865_006703</name>
</gene>
<feature type="compositionally biased region" description="Low complexity" evidence="1">
    <location>
        <begin position="279"/>
        <end position="289"/>
    </location>
</feature>
<feature type="compositionally biased region" description="Basic and acidic residues" evidence="1">
    <location>
        <begin position="246"/>
        <end position="257"/>
    </location>
</feature>
<reference evidence="2 3" key="1">
    <citation type="submission" date="2024-01" db="EMBL/GenBank/DDBJ databases">
        <title>Comparative genomics of Cryptococcus and Kwoniella reveals pathogenesis evolution and contrasting modes of karyotype evolution via chromosome fusion or intercentromeric recombination.</title>
        <authorList>
            <person name="Coelho M.A."/>
            <person name="David-Palma M."/>
            <person name="Shea T."/>
            <person name="Bowers K."/>
            <person name="McGinley-Smith S."/>
            <person name="Mohammad A.W."/>
            <person name="Gnirke A."/>
            <person name="Yurkov A.M."/>
            <person name="Nowrousian M."/>
            <person name="Sun S."/>
            <person name="Cuomo C.A."/>
            <person name="Heitman J."/>
        </authorList>
    </citation>
    <scope>NUCLEOTIDE SEQUENCE [LARGE SCALE GENOMIC DNA]</scope>
    <source>
        <strain evidence="2 3">PYCC6329</strain>
    </source>
</reference>
<dbReference type="EMBL" id="CP144090">
    <property type="protein sequence ID" value="WWD08590.1"/>
    <property type="molecule type" value="Genomic_DNA"/>
</dbReference>
<evidence type="ECO:0000313" key="3">
    <source>
        <dbReference type="Proteomes" id="UP001358614"/>
    </source>
</evidence>
<sequence>MSSSYPSNDHTPSGMSTSLRRTGSVTRSGNGMTPSINSKRGSAFLNASSTALEFGSNSPKAEGDLMNETAGLKKVVEGLNKTNTSLRNRIIDLETLIEHNTGPEVERLNKELATLEDLFAKSQKDNEAQYAESERQKAYVKELENLLTTTLGMDWQESHNIYPPAPTTSLVTASTPLPPPKPTHQLRHSVSFSNKRSSSKLHKRASSVMDLGLMSLQAVKEDDMGVDDTPTGALRKLSGSTSTSIKMKENEEKDKEQDRYILSHTLEANLSTSTTFQRSLKSSSTSRSQSHSDLHTMDTDVTHHQSNKPEASRSDPTTILPNVDINQLNKVLHLLSSLDPSTITNNLPRARGQSQDAQTSFHSAKLPQDRDMFRSMRRILECHQKALTDRETRLNSIIQMAKEKEKRYAMIT</sequence>
<feature type="region of interest" description="Disordered" evidence="1">
    <location>
        <begin position="222"/>
        <end position="257"/>
    </location>
</feature>
<proteinExistence type="predicted"/>
<name>A0AAX4KST2_9TREE</name>
<feature type="region of interest" description="Disordered" evidence="1">
    <location>
        <begin position="1"/>
        <end position="41"/>
    </location>
</feature>
<dbReference type="GeneID" id="91105504"/>
<feature type="region of interest" description="Disordered" evidence="1">
    <location>
        <begin position="272"/>
        <end position="319"/>
    </location>
</feature>
<protein>
    <recommendedName>
        <fullName evidence="4">Cep57 centrosome microtubule-binding domain-containing protein</fullName>
    </recommendedName>
</protein>
<accession>A0AAX4KST2</accession>
<evidence type="ECO:0008006" key="4">
    <source>
        <dbReference type="Google" id="ProtNLM"/>
    </source>
</evidence>
<feature type="compositionally biased region" description="Basic and acidic residues" evidence="1">
    <location>
        <begin position="290"/>
        <end position="303"/>
    </location>
</feature>
<dbReference type="RefSeq" id="XP_066086557.1">
    <property type="nucleotide sequence ID" value="XM_066230460.1"/>
</dbReference>
<dbReference type="AlphaFoldDB" id="A0AAX4KST2"/>
<dbReference type="Proteomes" id="UP001358614">
    <property type="component" value="Chromosome 2"/>
</dbReference>